<reference evidence="6" key="1">
    <citation type="thesis" date="2020" institute="ProQuest LLC" country="789 East Eisenhower Parkway, Ann Arbor, MI, USA">
        <title>Comparative Genomics and Chromosome Evolution.</title>
        <authorList>
            <person name="Mudd A.B."/>
        </authorList>
    </citation>
    <scope>NUCLEOTIDE SEQUENCE</scope>
    <source>
        <strain evidence="6">Female2</strain>
        <tissue evidence="6">Blood</tissue>
    </source>
</reference>
<feature type="binding site" evidence="4">
    <location>
        <position position="303"/>
    </location>
    <ligand>
        <name>Fe cation</name>
        <dbReference type="ChEBI" id="CHEBI:24875"/>
        <note>catalytic</note>
    </ligand>
</feature>
<evidence type="ECO:0000313" key="6">
    <source>
        <dbReference type="EMBL" id="KAG8434465.1"/>
    </source>
</evidence>
<keyword evidence="3 4" id="KW-0408">Iron</keyword>
<feature type="non-terminal residue" evidence="6">
    <location>
        <position position="452"/>
    </location>
</feature>
<dbReference type="GO" id="GO:0046872">
    <property type="term" value="F:metal ion binding"/>
    <property type="evidence" value="ECO:0007669"/>
    <property type="project" value="UniProtKB-KW"/>
</dbReference>
<dbReference type="GO" id="GO:0005739">
    <property type="term" value="C:mitochondrion"/>
    <property type="evidence" value="ECO:0007669"/>
    <property type="project" value="TreeGrafter"/>
</dbReference>
<dbReference type="OrthoDB" id="407010at2759"/>
<name>A0A8T2INC3_9PIPI</name>
<keyword evidence="2 4" id="KW-0479">Metal-binding</keyword>
<dbReference type="PANTHER" id="PTHR10543">
    <property type="entry name" value="BETA-CAROTENE DIOXYGENASE"/>
    <property type="match status" value="1"/>
</dbReference>
<keyword evidence="7" id="KW-1185">Reference proteome</keyword>
<dbReference type="GO" id="GO:0003834">
    <property type="term" value="F:beta-carotene 15,15'-dioxygenase activity"/>
    <property type="evidence" value="ECO:0007669"/>
    <property type="project" value="TreeGrafter"/>
</dbReference>
<evidence type="ECO:0000256" key="3">
    <source>
        <dbReference type="ARBA" id="ARBA00023004"/>
    </source>
</evidence>
<evidence type="ECO:0000256" key="1">
    <source>
        <dbReference type="ARBA" id="ARBA00006787"/>
    </source>
</evidence>
<dbReference type="PANTHER" id="PTHR10543:SF147">
    <property type="entry name" value="BETA,BETA-CAROTENE 9',10'-OXYGENASE"/>
    <property type="match status" value="1"/>
</dbReference>
<dbReference type="GO" id="GO:0042574">
    <property type="term" value="P:retinal metabolic process"/>
    <property type="evidence" value="ECO:0007669"/>
    <property type="project" value="TreeGrafter"/>
</dbReference>
<dbReference type="Pfam" id="PF03055">
    <property type="entry name" value="RPE65"/>
    <property type="match status" value="1"/>
</dbReference>
<dbReference type="InterPro" id="IPR004294">
    <property type="entry name" value="Carotenoid_Oase"/>
</dbReference>
<dbReference type="GO" id="GO:0016121">
    <property type="term" value="P:carotene catabolic process"/>
    <property type="evidence" value="ECO:0007669"/>
    <property type="project" value="TreeGrafter"/>
</dbReference>
<comment type="cofactor">
    <cofactor evidence="4">
        <name>Fe(2+)</name>
        <dbReference type="ChEBI" id="CHEBI:29033"/>
    </cofactor>
    <text evidence="4">Binds 1 Fe(2+) ion per subunit.</text>
</comment>
<sequence>MKCIAPLFQTVEETPLPVPTQISGTVPEWIKGNLLRNGPGKFEFGKDKYNHWFDGMALLHKFTIENGCVTYMSKFLESDSYKKNSSENRIVVSEFGTTAMPDPCKSIFQRFLSRFETLIPTDNGNINFVQYQNDYYVSTETNVMHKVDLDLLRTQEKVDWSKYIAVNGATAHPHYDPDGTSYNMGNSYGRQGTLYNIIKVPAKNHTTEDKLQGVEIVCSIPAKSTLKPSYYHSFGMTENYIIFVEQPLTINILKILTSKMSGASIADALSWDPRDETVFHVANKHTGELHPVTFHTKLFATFHQINAFEDQDCIVFDICCQDDGRTVNAYKLQNLHKSGQALDQVYNSGSRSLPRRFVLPLNTNSSTRQDKNLNPLIYTTATVIKTVDGKIECTPENLYDTALEEQGGLDFPNIHYSKYNTKKYRYFYGCGFQHLVGSSLIKVDILTKEIWV</sequence>
<feature type="binding site" evidence="4">
    <location>
        <position position="232"/>
    </location>
    <ligand>
        <name>Fe cation</name>
        <dbReference type="ChEBI" id="CHEBI:24875"/>
        <note>catalytic</note>
    </ligand>
</feature>
<evidence type="ECO:0000313" key="7">
    <source>
        <dbReference type="Proteomes" id="UP000812440"/>
    </source>
</evidence>
<evidence type="ECO:0000256" key="4">
    <source>
        <dbReference type="PIRSR" id="PIRSR604294-1"/>
    </source>
</evidence>
<feature type="binding site" evidence="4">
    <location>
        <position position="172"/>
    </location>
    <ligand>
        <name>Fe cation</name>
        <dbReference type="ChEBI" id="CHEBI:24875"/>
        <note>catalytic</note>
    </ligand>
</feature>
<organism evidence="6 7">
    <name type="scientific">Hymenochirus boettgeri</name>
    <name type="common">Congo dwarf clawed frog</name>
    <dbReference type="NCBI Taxonomy" id="247094"/>
    <lineage>
        <taxon>Eukaryota</taxon>
        <taxon>Metazoa</taxon>
        <taxon>Chordata</taxon>
        <taxon>Craniata</taxon>
        <taxon>Vertebrata</taxon>
        <taxon>Euteleostomi</taxon>
        <taxon>Amphibia</taxon>
        <taxon>Batrachia</taxon>
        <taxon>Anura</taxon>
        <taxon>Pipoidea</taxon>
        <taxon>Pipidae</taxon>
        <taxon>Pipinae</taxon>
        <taxon>Hymenochirus</taxon>
    </lineage>
</organism>
<comment type="similarity">
    <text evidence="1 5">Belongs to the carotenoid oxygenase family.</text>
</comment>
<dbReference type="GO" id="GO:0010436">
    <property type="term" value="F:carotenoid dioxygenase activity"/>
    <property type="evidence" value="ECO:0007669"/>
    <property type="project" value="TreeGrafter"/>
</dbReference>
<evidence type="ECO:0000256" key="5">
    <source>
        <dbReference type="RuleBase" id="RU003799"/>
    </source>
</evidence>
<comment type="caution">
    <text evidence="6">The sequence shown here is derived from an EMBL/GenBank/DDBJ whole genome shotgun (WGS) entry which is preliminary data.</text>
</comment>
<accession>A0A8T2INC3</accession>
<protein>
    <recommendedName>
        <fullName evidence="8">Beta-carotene oxygenase 2</fullName>
    </recommendedName>
</protein>
<dbReference type="Proteomes" id="UP000812440">
    <property type="component" value="Chromosome 7"/>
</dbReference>
<dbReference type="AlphaFoldDB" id="A0A8T2INC3"/>
<dbReference type="EMBL" id="JAACNH010000008">
    <property type="protein sequence ID" value="KAG8434465.1"/>
    <property type="molecule type" value="Genomic_DNA"/>
</dbReference>
<evidence type="ECO:0000256" key="2">
    <source>
        <dbReference type="ARBA" id="ARBA00022723"/>
    </source>
</evidence>
<proteinExistence type="inferred from homology"/>
<gene>
    <name evidence="6" type="ORF">GDO86_012732</name>
</gene>
<evidence type="ECO:0008006" key="8">
    <source>
        <dbReference type="Google" id="ProtNLM"/>
    </source>
</evidence>